<reference evidence="2" key="1">
    <citation type="submission" date="2024-07" db="EMBL/GenBank/DDBJ databases">
        <title>Two chromosome-level genome assemblies of Korean endemic species Abeliophyllum distichum and Forsythia ovata (Oleaceae).</title>
        <authorList>
            <person name="Jang H."/>
        </authorList>
    </citation>
    <scope>NUCLEOTIDE SEQUENCE [LARGE SCALE GENOMIC DNA]</scope>
</reference>
<proteinExistence type="predicted"/>
<gene>
    <name evidence="1" type="ORF">Fot_13873</name>
</gene>
<evidence type="ECO:0000313" key="2">
    <source>
        <dbReference type="Proteomes" id="UP001604277"/>
    </source>
</evidence>
<organism evidence="1 2">
    <name type="scientific">Forsythia ovata</name>
    <dbReference type="NCBI Taxonomy" id="205694"/>
    <lineage>
        <taxon>Eukaryota</taxon>
        <taxon>Viridiplantae</taxon>
        <taxon>Streptophyta</taxon>
        <taxon>Embryophyta</taxon>
        <taxon>Tracheophyta</taxon>
        <taxon>Spermatophyta</taxon>
        <taxon>Magnoliopsida</taxon>
        <taxon>eudicotyledons</taxon>
        <taxon>Gunneridae</taxon>
        <taxon>Pentapetalae</taxon>
        <taxon>asterids</taxon>
        <taxon>lamiids</taxon>
        <taxon>Lamiales</taxon>
        <taxon>Oleaceae</taxon>
        <taxon>Forsythieae</taxon>
        <taxon>Forsythia</taxon>
    </lineage>
</organism>
<evidence type="ECO:0000313" key="1">
    <source>
        <dbReference type="EMBL" id="KAL2544640.1"/>
    </source>
</evidence>
<name>A0ABD1W880_9LAMI</name>
<keyword evidence="2" id="KW-1185">Reference proteome</keyword>
<sequence length="129" mass="14590">MEIAKSYMEGMAYVWLYCFNINHPSTDCELFSIELCKRFSNCNEEVEKNLEKDFEIKSDNITLKDEEDAIKEEEVEAPIFIQLSTMSVIASPSTPLSITATDTSFSATLLFLIGDISQSRTSFALLTHL</sequence>
<accession>A0ABD1W880</accession>
<dbReference type="AlphaFoldDB" id="A0ABD1W880"/>
<dbReference type="EMBL" id="JBFOLJ010000004">
    <property type="protein sequence ID" value="KAL2544640.1"/>
    <property type="molecule type" value="Genomic_DNA"/>
</dbReference>
<dbReference type="Proteomes" id="UP001604277">
    <property type="component" value="Unassembled WGS sequence"/>
</dbReference>
<protein>
    <submittedName>
        <fullName evidence="1">Uncharacterized protein</fullName>
    </submittedName>
</protein>
<comment type="caution">
    <text evidence="1">The sequence shown here is derived from an EMBL/GenBank/DDBJ whole genome shotgun (WGS) entry which is preliminary data.</text>
</comment>